<feature type="domain" description="NqrA second alpha/beta" evidence="10">
    <location>
        <begin position="117"/>
        <end position="253"/>
    </location>
</feature>
<reference evidence="11" key="1">
    <citation type="submission" date="2018-05" db="EMBL/GenBank/DDBJ databases">
        <authorList>
            <person name="Lanie J.A."/>
            <person name="Ng W.-L."/>
            <person name="Kazmierczak K.M."/>
            <person name="Andrzejewski T.M."/>
            <person name="Davidsen T.M."/>
            <person name="Wayne K.J."/>
            <person name="Tettelin H."/>
            <person name="Glass J.I."/>
            <person name="Rusch D."/>
            <person name="Podicherti R."/>
            <person name="Tsui H.-C.T."/>
            <person name="Winkler M.E."/>
        </authorList>
    </citation>
    <scope>NUCLEOTIDE SEQUENCE</scope>
</reference>
<evidence type="ECO:0000256" key="7">
    <source>
        <dbReference type="ARBA" id="ARBA00023201"/>
    </source>
</evidence>
<feature type="domain" description="NqrA N-terminal barrel-sandwich hybrid" evidence="8">
    <location>
        <begin position="4"/>
        <end position="97"/>
    </location>
</feature>
<evidence type="ECO:0000259" key="9">
    <source>
        <dbReference type="Pfam" id="PF11973"/>
    </source>
</evidence>
<evidence type="ECO:0000313" key="11">
    <source>
        <dbReference type="EMBL" id="SVA28249.1"/>
    </source>
</evidence>
<dbReference type="EMBL" id="UINC01006558">
    <property type="protein sequence ID" value="SVA28249.1"/>
    <property type="molecule type" value="Genomic_DNA"/>
</dbReference>
<organism evidence="11">
    <name type="scientific">marine metagenome</name>
    <dbReference type="NCBI Taxonomy" id="408172"/>
    <lineage>
        <taxon>unclassified sequences</taxon>
        <taxon>metagenomes</taxon>
        <taxon>ecological metagenomes</taxon>
    </lineage>
</organism>
<keyword evidence="4" id="KW-0915">Sodium</keyword>
<dbReference type="InterPro" id="IPR056148">
    <property type="entry name" value="NQRA_2nd"/>
</dbReference>
<evidence type="ECO:0000256" key="6">
    <source>
        <dbReference type="ARBA" id="ARBA00023075"/>
    </source>
</evidence>
<evidence type="ECO:0000259" key="8">
    <source>
        <dbReference type="Pfam" id="PF05896"/>
    </source>
</evidence>
<keyword evidence="5" id="KW-0406">Ion transport</keyword>
<keyword evidence="6" id="KW-0830">Ubiquinone</keyword>
<dbReference type="Pfam" id="PF11973">
    <property type="entry name" value="NQRA_SLBB"/>
    <property type="match status" value="1"/>
</dbReference>
<dbReference type="InterPro" id="IPR022615">
    <property type="entry name" value="NqrA_C_domain"/>
</dbReference>
<dbReference type="PANTHER" id="PTHR37839:SF1">
    <property type="entry name" value="NA(+)-TRANSLOCATING NADH-QUINONE REDUCTASE SUBUNIT A"/>
    <property type="match status" value="1"/>
</dbReference>
<dbReference type="Pfam" id="PF24836">
    <property type="entry name" value="NQRA_2nd"/>
    <property type="match status" value="1"/>
</dbReference>
<evidence type="ECO:0000256" key="1">
    <source>
        <dbReference type="ARBA" id="ARBA00022448"/>
    </source>
</evidence>
<gene>
    <name evidence="11" type="ORF">METZ01_LOCUS81103</name>
</gene>
<evidence type="ECO:0000256" key="3">
    <source>
        <dbReference type="ARBA" id="ARBA00023027"/>
    </source>
</evidence>
<dbReference type="NCBIfam" id="TIGR01936">
    <property type="entry name" value="nqrA"/>
    <property type="match status" value="1"/>
</dbReference>
<feature type="domain" description="Na(+)-translocating NADH-quinone reductase subunit A C-terminal" evidence="9">
    <location>
        <begin position="259"/>
        <end position="307"/>
    </location>
</feature>
<dbReference type="GO" id="GO:0016655">
    <property type="term" value="F:oxidoreductase activity, acting on NAD(P)H, quinone or similar compound as acceptor"/>
    <property type="evidence" value="ECO:0007669"/>
    <property type="project" value="InterPro"/>
</dbReference>
<dbReference type="HAMAP" id="MF_00425">
    <property type="entry name" value="NqrA"/>
    <property type="match status" value="1"/>
</dbReference>
<accession>A0A381UJC0</accession>
<evidence type="ECO:0000259" key="10">
    <source>
        <dbReference type="Pfam" id="PF24836"/>
    </source>
</evidence>
<evidence type="ECO:0000256" key="2">
    <source>
        <dbReference type="ARBA" id="ARBA00022967"/>
    </source>
</evidence>
<keyword evidence="7" id="KW-0739">Sodium transport</keyword>
<dbReference type="NCBIfam" id="NF003761">
    <property type="entry name" value="PRK05352.1-4"/>
    <property type="match status" value="1"/>
</dbReference>
<dbReference type="Pfam" id="PF05896">
    <property type="entry name" value="NQRA_N"/>
    <property type="match status" value="1"/>
</dbReference>
<proteinExistence type="inferred from homology"/>
<evidence type="ECO:0000256" key="4">
    <source>
        <dbReference type="ARBA" id="ARBA00023053"/>
    </source>
</evidence>
<dbReference type="AlphaFoldDB" id="A0A381UJC0"/>
<dbReference type="InterPro" id="IPR056147">
    <property type="entry name" value="NQRA_N"/>
</dbReference>
<protein>
    <submittedName>
        <fullName evidence="11">Uncharacterized protein</fullName>
    </submittedName>
</protein>
<keyword evidence="3" id="KW-0520">NAD</keyword>
<dbReference type="InterPro" id="IPR008703">
    <property type="entry name" value="NqrA"/>
</dbReference>
<sequence length="443" mass="48641">MNHIIIRKGHDIRIAGIPSKDVVSIPGSDTVAISPKTFRGVKPKRMVSEGDRVQIGSPLFFDKTKPEVKWASPANGTVQTIQFGARHVIEKIEIKVEGSDSISGQTFLMEQLESADRPTILNRILEANLFPLIRQRPFNKVANPKDLPRDIFISAVNTAPLSVDLRTVIESEKEAFQAGITALSKLTDGRVFVTSRNVIELQNAEVQTISGPHPAGNVGIQIHYTKPIKPHDFIWTVDAQHVITLGKLFLTGSYQPNVIVSVGGSGVNNPQTVSAKVGASIGSLIAKLDISEPTRLISGNVLTGQTVEVDNFLGFYDSSVSIILDTVDRPFMGMLALGNNKSKYSLTHTFLTFGEKLFNFNTAQNGELRAMVPINAWENVLPMDVYPNALYRAILAQDIEEMEQLGMWECDDEDFALCSFVCPSKIDVGEVIRQGLNLLEEEG</sequence>
<evidence type="ECO:0000256" key="5">
    <source>
        <dbReference type="ARBA" id="ARBA00023065"/>
    </source>
</evidence>
<keyword evidence="1" id="KW-0813">Transport</keyword>
<name>A0A381UJC0_9ZZZZ</name>
<dbReference type="PANTHER" id="PTHR37839">
    <property type="entry name" value="NA(+)-TRANSLOCATING NADH-QUINONE REDUCTASE SUBUNIT A"/>
    <property type="match status" value="1"/>
</dbReference>
<dbReference type="GO" id="GO:0006814">
    <property type="term" value="P:sodium ion transport"/>
    <property type="evidence" value="ECO:0007669"/>
    <property type="project" value="UniProtKB-KW"/>
</dbReference>
<keyword evidence="2" id="KW-1278">Translocase</keyword>